<feature type="domain" description="HTH lacI-type" evidence="4">
    <location>
        <begin position="2"/>
        <end position="57"/>
    </location>
</feature>
<dbReference type="RefSeq" id="WP_115245682.1">
    <property type="nucleotide sequence ID" value="NZ_UHFG01000004.1"/>
</dbReference>
<dbReference type="Gene3D" id="3.40.50.2300">
    <property type="match status" value="2"/>
</dbReference>
<dbReference type="InterPro" id="IPR000843">
    <property type="entry name" value="HTH_LacI"/>
</dbReference>
<dbReference type="PANTHER" id="PTHR30146:SF24">
    <property type="entry name" value="XYLOSE OPERON REGULATORY PROTEIN"/>
    <property type="match status" value="1"/>
</dbReference>
<name>A0A380JTP5_STRDY</name>
<dbReference type="EMBL" id="UHFG01000004">
    <property type="protein sequence ID" value="SUN47450.1"/>
    <property type="molecule type" value="Genomic_DNA"/>
</dbReference>
<dbReference type="InterPro" id="IPR046335">
    <property type="entry name" value="LacI/GalR-like_sensor"/>
</dbReference>
<dbReference type="Pfam" id="PF13377">
    <property type="entry name" value="Peripla_BP_3"/>
    <property type="match status" value="1"/>
</dbReference>
<dbReference type="PANTHER" id="PTHR30146">
    <property type="entry name" value="LACI-RELATED TRANSCRIPTIONAL REPRESSOR"/>
    <property type="match status" value="1"/>
</dbReference>
<evidence type="ECO:0000256" key="2">
    <source>
        <dbReference type="ARBA" id="ARBA00023125"/>
    </source>
</evidence>
<keyword evidence="1" id="KW-0805">Transcription regulation</keyword>
<gene>
    <name evidence="5" type="primary">lacI</name>
    <name evidence="5" type="ORF">NCTC4670_00299</name>
</gene>
<reference evidence="5 6" key="1">
    <citation type="submission" date="2018-06" db="EMBL/GenBank/DDBJ databases">
        <authorList>
            <consortium name="Pathogen Informatics"/>
            <person name="Doyle S."/>
        </authorList>
    </citation>
    <scope>NUCLEOTIDE SEQUENCE [LARGE SCALE GENOMIC DNA]</scope>
    <source>
        <strain evidence="5 6">NCTC4670</strain>
    </source>
</reference>
<dbReference type="Gene3D" id="1.10.260.40">
    <property type="entry name" value="lambda repressor-like DNA-binding domains"/>
    <property type="match status" value="1"/>
</dbReference>
<sequence length="343" mass="37817">MATIKEIAAELGISPMTVSNVLNNKKHKVSEKTYQRVMALVQKSGYIPDANARTLSSGSSRIIALWLPSFEQKSLLEIPYLSTITATISRFANQNHYEIMLLSTPSVQEFCHAVKSWGIDGAVAFGVSSENAQLITQVLTIPTIFIDSYVEDSGICTINSDDFSGAYLATKHLCECGHTAIAFASGKEVYQEDRFRQNGLLYQRFLGYQKAIQEYNLDSHLLGEEISFEGGVLLGKAIAQHNPKQITAIFSTADEMIVGIKEGLESSGQKVPTDFSLIGFDNLPFTSYTSPKLSTVHQETTQKAQLAIDSLLALMSGKPIQNKQVLPIQLLKRESVLDRREQS</sequence>
<dbReference type="CDD" id="cd01392">
    <property type="entry name" value="HTH_LacI"/>
    <property type="match status" value="1"/>
</dbReference>
<keyword evidence="2" id="KW-0238">DNA-binding</keyword>
<dbReference type="Proteomes" id="UP000254797">
    <property type="component" value="Unassembled WGS sequence"/>
</dbReference>
<accession>A0A380JTP5</accession>
<dbReference type="CDD" id="cd06267">
    <property type="entry name" value="PBP1_LacI_sugar_binding-like"/>
    <property type="match status" value="1"/>
</dbReference>
<dbReference type="PROSITE" id="PS50932">
    <property type="entry name" value="HTH_LACI_2"/>
    <property type="match status" value="1"/>
</dbReference>
<dbReference type="InterPro" id="IPR028082">
    <property type="entry name" value="Peripla_BP_I"/>
</dbReference>
<evidence type="ECO:0000313" key="5">
    <source>
        <dbReference type="EMBL" id="SUN47450.1"/>
    </source>
</evidence>
<proteinExistence type="predicted"/>
<evidence type="ECO:0000313" key="6">
    <source>
        <dbReference type="Proteomes" id="UP000254797"/>
    </source>
</evidence>
<evidence type="ECO:0000259" key="4">
    <source>
        <dbReference type="PROSITE" id="PS50932"/>
    </source>
</evidence>
<dbReference type="InterPro" id="IPR010982">
    <property type="entry name" value="Lambda_DNA-bd_dom_sf"/>
</dbReference>
<protein>
    <submittedName>
        <fullName evidence="5">Regulatory protein</fullName>
    </submittedName>
</protein>
<dbReference type="GO" id="GO:0003700">
    <property type="term" value="F:DNA-binding transcription factor activity"/>
    <property type="evidence" value="ECO:0007669"/>
    <property type="project" value="TreeGrafter"/>
</dbReference>
<dbReference type="SUPFAM" id="SSF47413">
    <property type="entry name" value="lambda repressor-like DNA-binding domains"/>
    <property type="match status" value="1"/>
</dbReference>
<dbReference type="GO" id="GO:0000976">
    <property type="term" value="F:transcription cis-regulatory region binding"/>
    <property type="evidence" value="ECO:0007669"/>
    <property type="project" value="TreeGrafter"/>
</dbReference>
<dbReference type="SMART" id="SM00354">
    <property type="entry name" value="HTH_LACI"/>
    <property type="match status" value="1"/>
</dbReference>
<dbReference type="Pfam" id="PF00356">
    <property type="entry name" value="LacI"/>
    <property type="match status" value="1"/>
</dbReference>
<organism evidence="5 6">
    <name type="scientific">Streptococcus dysgalactiae subsp. dysgalactiae</name>
    <dbReference type="NCBI Taxonomy" id="99822"/>
    <lineage>
        <taxon>Bacteria</taxon>
        <taxon>Bacillati</taxon>
        <taxon>Bacillota</taxon>
        <taxon>Bacilli</taxon>
        <taxon>Lactobacillales</taxon>
        <taxon>Streptococcaceae</taxon>
        <taxon>Streptococcus</taxon>
    </lineage>
</organism>
<evidence type="ECO:0000256" key="1">
    <source>
        <dbReference type="ARBA" id="ARBA00023015"/>
    </source>
</evidence>
<keyword evidence="3" id="KW-0804">Transcription</keyword>
<dbReference type="SUPFAM" id="SSF53822">
    <property type="entry name" value="Periplasmic binding protein-like I"/>
    <property type="match status" value="1"/>
</dbReference>
<dbReference type="AlphaFoldDB" id="A0A380JTP5"/>
<evidence type="ECO:0000256" key="3">
    <source>
        <dbReference type="ARBA" id="ARBA00023163"/>
    </source>
</evidence>